<accession>A0ABM5LTK5</accession>
<dbReference type="Proteomes" id="UP000006867">
    <property type="component" value="Chromosome"/>
</dbReference>
<organism evidence="1 2">
    <name type="scientific">Bacillus atrophaeus (strain 1942)</name>
    <dbReference type="NCBI Taxonomy" id="720555"/>
    <lineage>
        <taxon>Bacteria</taxon>
        <taxon>Bacillati</taxon>
        <taxon>Bacillota</taxon>
        <taxon>Bacilli</taxon>
        <taxon>Bacillales</taxon>
        <taxon>Bacillaceae</taxon>
        <taxon>Bacillus</taxon>
    </lineage>
</organism>
<gene>
    <name evidence="1" type="ordered locus">BATR1942_01280</name>
</gene>
<evidence type="ECO:0000313" key="1">
    <source>
        <dbReference type="EMBL" id="ADP31214.1"/>
    </source>
</evidence>
<name>A0ABM5LTK5_BACA1</name>
<dbReference type="EMBL" id="CP002207">
    <property type="protein sequence ID" value="ADP31214.1"/>
    <property type="molecule type" value="Genomic_DNA"/>
</dbReference>
<protein>
    <submittedName>
        <fullName evidence="1">Uncharacterized protein</fullName>
    </submittedName>
</protein>
<keyword evidence="2" id="KW-1185">Reference proteome</keyword>
<sequence>MLRSSTVNGRILIGRNLLAGIWYEKGRLTTRYDLLLVLFHHLIYNELMNLRED</sequence>
<evidence type="ECO:0000313" key="2">
    <source>
        <dbReference type="Proteomes" id="UP000006867"/>
    </source>
</evidence>
<proteinExistence type="predicted"/>
<reference evidence="1 2" key="1">
    <citation type="journal article" date="2011" name="Front. Microbiol.">
        <title>Genomic signatures of strain selection and enhancement in Bacillus atrophaeus var. globigii, a historical biowarfare simulant.</title>
        <authorList>
            <person name="Gibbons H.S."/>
            <person name="Broomall S.M."/>
            <person name="McNew L.A."/>
            <person name="Daligault H."/>
            <person name="Chapman C."/>
            <person name="Bruce D."/>
            <person name="Karavis M."/>
            <person name="Krepps M."/>
            <person name="McGregor P.A."/>
            <person name="Hong C."/>
            <person name="Park K.H."/>
            <person name="Akmal A."/>
            <person name="Feldman A."/>
            <person name="Lin J.S."/>
            <person name="Chang W.E."/>
            <person name="Higgs B.W."/>
            <person name="Demirev P."/>
            <person name="Lindquist J."/>
            <person name="Liem A."/>
            <person name="Fochler E."/>
            <person name="Read T.D."/>
            <person name="Tapia R."/>
            <person name="Johnson S."/>
            <person name="Bishop-Lilly K.A."/>
            <person name="Detter C."/>
            <person name="Han C."/>
            <person name="Sozhamannan S."/>
            <person name="Rosenzweig C.N."/>
            <person name="Skowronski E.W."/>
        </authorList>
    </citation>
    <scope>NUCLEOTIDE SEQUENCE [LARGE SCALE GENOMIC DNA]</scope>
    <source>
        <strain evidence="1 2">1942</strain>
    </source>
</reference>